<reference evidence="2" key="1">
    <citation type="journal article" date="2002" name="Nature">
        <title>The genome sequence and structure of rice chromosome 1.</title>
        <authorList>
            <person name="Sasaki T."/>
            <person name="Matsumoto T."/>
            <person name="Yamamoto K."/>
            <person name="Sakata K."/>
            <person name="Baba T."/>
            <person name="Katayose Y."/>
            <person name="Wu J."/>
            <person name="Niimura Y."/>
            <person name="Cheng Z."/>
            <person name="Nagamura Y."/>
            <person name="Antonio B.A."/>
            <person name="Kanamori H."/>
            <person name="Hosokawa S."/>
            <person name="Masukawa M."/>
            <person name="Arikawa K."/>
            <person name="Chiden Y."/>
            <person name="Hayashi M."/>
            <person name="Okamoto M."/>
            <person name="Ando T."/>
            <person name="Aoki H."/>
            <person name="Arita K."/>
            <person name="Hamada M."/>
            <person name="Harada C."/>
            <person name="Hijishita S."/>
            <person name="Honda M."/>
            <person name="Ichikawa Y."/>
            <person name="Idonuma A."/>
            <person name="Iijima M."/>
            <person name="Ikeda M."/>
            <person name="Ikeno M."/>
            <person name="Itoh S."/>
            <person name="Itoh T."/>
            <person name="Itoh Y."/>
            <person name="Itoh Y."/>
            <person name="Iwabuchi A."/>
            <person name="Kamiya K."/>
            <person name="Karasawa W."/>
            <person name="Katagiri S."/>
            <person name="Kikuta A."/>
            <person name="Kobayashi N."/>
            <person name="Kono I."/>
            <person name="Machita K."/>
            <person name="Maehara T."/>
            <person name="Mizuno H."/>
            <person name="Mizubayashi T."/>
            <person name="Mukai Y."/>
            <person name="Nagasaki H."/>
            <person name="Nakashima M."/>
            <person name="Nakama Y."/>
            <person name="Nakamichi Y."/>
            <person name="Nakamura M."/>
            <person name="Namiki N."/>
            <person name="Negishi M."/>
            <person name="Ohta I."/>
            <person name="Ono N."/>
            <person name="Saji S."/>
            <person name="Sakai K."/>
            <person name="Shibata M."/>
            <person name="Shimokawa T."/>
            <person name="Shomura A."/>
            <person name="Song J."/>
            <person name="Takazaki Y."/>
            <person name="Terasawa K."/>
            <person name="Tsuji K."/>
            <person name="Waki K."/>
            <person name="Yamagata H."/>
            <person name="Yamane H."/>
            <person name="Yoshiki S."/>
            <person name="Yoshihara R."/>
            <person name="Yukawa K."/>
            <person name="Zhong H."/>
            <person name="Iwama H."/>
            <person name="Endo T."/>
            <person name="Ito H."/>
            <person name="Hahn J.H."/>
            <person name="Kim H.I."/>
            <person name="Eun M.Y."/>
            <person name="Yano M."/>
            <person name="Jiang J."/>
            <person name="Gojobori T."/>
        </authorList>
    </citation>
    <scope>NUCLEOTIDE SEQUENCE [LARGE SCALE GENOMIC DNA]</scope>
</reference>
<evidence type="ECO:0000256" key="1">
    <source>
        <dbReference type="SAM" id="MobiDB-lite"/>
    </source>
</evidence>
<accession>Q94DV0</accession>
<gene>
    <name evidence="2" type="primary">P0454H12.32</name>
</gene>
<proteinExistence type="predicted"/>
<organism evidence="2">
    <name type="scientific">Oryza sativa subsp. japonica</name>
    <name type="common">Rice</name>
    <dbReference type="NCBI Taxonomy" id="39947"/>
    <lineage>
        <taxon>Eukaryota</taxon>
        <taxon>Viridiplantae</taxon>
        <taxon>Streptophyta</taxon>
        <taxon>Embryophyta</taxon>
        <taxon>Tracheophyta</taxon>
        <taxon>Spermatophyta</taxon>
        <taxon>Magnoliopsida</taxon>
        <taxon>Liliopsida</taxon>
        <taxon>Poales</taxon>
        <taxon>Poaceae</taxon>
        <taxon>BOP clade</taxon>
        <taxon>Oryzoideae</taxon>
        <taxon>Oryzeae</taxon>
        <taxon>Oryzinae</taxon>
        <taxon>Oryza</taxon>
        <taxon>Oryza sativa</taxon>
    </lineage>
</organism>
<dbReference type="EMBL" id="AP003255">
    <property type="protein sequence ID" value="BAB62587.1"/>
    <property type="molecule type" value="Genomic_DNA"/>
</dbReference>
<sequence length="216" mass="23221">MEDTEILSINFTSSSIHDKSVRRVRIRGAGRGGGVVCVRWCLVAAFLPMCHAKHVPHTATTPRSPAVRAASSGSPAREPPTHVQRRCCLRTQPIEALPCPTAAAAAAPARLASPLSLCVAAVRPMHVRSGSGDARTYGATRRLDPVYLARAAGGWLPWPGLHCRWSEQMVGGSRRHETISALPAGICRRSEQRWATEAATTRGRFGTNKGTHNGYS</sequence>
<name>Q94DV0_ORYSJ</name>
<protein>
    <submittedName>
        <fullName evidence="2">Uncharacterized protein</fullName>
    </submittedName>
</protein>
<feature type="region of interest" description="Disordered" evidence="1">
    <location>
        <begin position="56"/>
        <end position="83"/>
    </location>
</feature>
<dbReference type="AlphaFoldDB" id="Q94DV0"/>
<dbReference type="Proteomes" id="UP000817658">
    <property type="component" value="Chromosome 1"/>
</dbReference>
<evidence type="ECO:0000313" key="2">
    <source>
        <dbReference type="EMBL" id="BAB62587.1"/>
    </source>
</evidence>